<evidence type="ECO:0000313" key="3">
    <source>
        <dbReference type="EMBL" id="OZI79876.1"/>
    </source>
</evidence>
<dbReference type="RefSeq" id="WP_081760358.1">
    <property type="nucleotide sequence ID" value="NZ_NEVT01000003.1"/>
</dbReference>
<protein>
    <recommendedName>
        <fullName evidence="2">DUF4224 domain-containing protein</fullName>
    </recommendedName>
</protein>
<reference evidence="4" key="1">
    <citation type="submission" date="2017-05" db="EMBL/GenBank/DDBJ databases">
        <title>Complete and WGS of Bordetella genogroups.</title>
        <authorList>
            <person name="Spilker T."/>
            <person name="Lipuma J."/>
        </authorList>
    </citation>
    <scope>NUCLEOTIDE SEQUENCE [LARGE SCALE GENOMIC DNA]</scope>
    <source>
        <strain evidence="4">AU8256</strain>
    </source>
</reference>
<feature type="domain" description="DUF4224" evidence="2">
    <location>
        <begin position="3"/>
        <end position="46"/>
    </location>
</feature>
<sequence length="79" mass="8699">MLTLSPDELAEITGKTRKTSQVEILRELGIPFKIRPNGTPVVLRSAMEVALGYATKNEKPRSPTLRIPQARRLLSGQTG</sequence>
<evidence type="ECO:0000313" key="4">
    <source>
        <dbReference type="Proteomes" id="UP000215633"/>
    </source>
</evidence>
<keyword evidence="4" id="KW-1185">Reference proteome</keyword>
<feature type="region of interest" description="Disordered" evidence="1">
    <location>
        <begin position="58"/>
        <end position="79"/>
    </location>
</feature>
<dbReference type="InterPro" id="IPR025319">
    <property type="entry name" value="DUF4224"/>
</dbReference>
<evidence type="ECO:0000259" key="2">
    <source>
        <dbReference type="Pfam" id="PF13986"/>
    </source>
</evidence>
<gene>
    <name evidence="3" type="ORF">CAL24_08160</name>
</gene>
<name>A0A261W0I2_9BORD</name>
<dbReference type="Pfam" id="PF13986">
    <property type="entry name" value="DUF4224"/>
    <property type="match status" value="1"/>
</dbReference>
<dbReference type="EMBL" id="NEVT01000003">
    <property type="protein sequence ID" value="OZI79876.1"/>
    <property type="molecule type" value="Genomic_DNA"/>
</dbReference>
<comment type="caution">
    <text evidence="3">The sequence shown here is derived from an EMBL/GenBank/DDBJ whole genome shotgun (WGS) entry which is preliminary data.</text>
</comment>
<organism evidence="3 4">
    <name type="scientific">Bordetella genomosp. 2</name>
    <dbReference type="NCBI Taxonomy" id="1983456"/>
    <lineage>
        <taxon>Bacteria</taxon>
        <taxon>Pseudomonadati</taxon>
        <taxon>Pseudomonadota</taxon>
        <taxon>Betaproteobacteria</taxon>
        <taxon>Burkholderiales</taxon>
        <taxon>Alcaligenaceae</taxon>
        <taxon>Bordetella</taxon>
    </lineage>
</organism>
<accession>A0A261W0I2</accession>
<evidence type="ECO:0000256" key="1">
    <source>
        <dbReference type="SAM" id="MobiDB-lite"/>
    </source>
</evidence>
<dbReference type="Proteomes" id="UP000215633">
    <property type="component" value="Unassembled WGS sequence"/>
</dbReference>
<dbReference type="AlphaFoldDB" id="A0A261W0I2"/>
<proteinExistence type="predicted"/>